<dbReference type="Proteomes" id="UP000041254">
    <property type="component" value="Unassembled WGS sequence"/>
</dbReference>
<protein>
    <recommendedName>
        <fullName evidence="1">Methyltransferase FkbM domain-containing protein</fullName>
    </recommendedName>
</protein>
<dbReference type="PANTHER" id="PTHR34203">
    <property type="entry name" value="METHYLTRANSFERASE, FKBM FAMILY PROTEIN"/>
    <property type="match status" value="1"/>
</dbReference>
<dbReference type="SUPFAM" id="SSF53335">
    <property type="entry name" value="S-adenosyl-L-methionine-dependent methyltransferases"/>
    <property type="match status" value="1"/>
</dbReference>
<dbReference type="Gene3D" id="3.40.50.150">
    <property type="entry name" value="Vaccinia Virus protein VP39"/>
    <property type="match status" value="1"/>
</dbReference>
<dbReference type="InterPro" id="IPR052514">
    <property type="entry name" value="SAM-dependent_MTase"/>
</dbReference>
<evidence type="ECO:0000313" key="3">
    <source>
        <dbReference type="Proteomes" id="UP000041254"/>
    </source>
</evidence>
<dbReference type="InterPro" id="IPR006342">
    <property type="entry name" value="FkbM_mtfrase"/>
</dbReference>
<dbReference type="Pfam" id="PF05050">
    <property type="entry name" value="Methyltransf_21"/>
    <property type="match status" value="1"/>
</dbReference>
<evidence type="ECO:0000313" key="2">
    <source>
        <dbReference type="EMBL" id="CEM26659.1"/>
    </source>
</evidence>
<name>A0A0G4GC14_VITBC</name>
<dbReference type="EMBL" id="CDMY01000623">
    <property type="protein sequence ID" value="CEM26659.1"/>
    <property type="molecule type" value="Genomic_DNA"/>
</dbReference>
<proteinExistence type="predicted"/>
<feature type="domain" description="Methyltransferase FkbM" evidence="1">
    <location>
        <begin position="213"/>
        <end position="291"/>
    </location>
</feature>
<evidence type="ECO:0000259" key="1">
    <source>
        <dbReference type="Pfam" id="PF05050"/>
    </source>
</evidence>
<sequence>MEDERSTAAALVEYLVQSINGYDREVQAVENCGERTFRAPTAAGSPERLFSMCVPQTRNIVSDAIRRGRGGWEKEQTMASADKMRECGSPGDARCVFVDVGVEEGWYALNIAALGYKVIGFEAMLRNIYATTRSAHLPANSFEGSAIPDIEVYPFAAGDKYERCLVASGKWHHIKLIQNDLCLHLFFPRADAGNTLDGHTLCGNSSSDVLKRNGLIRRHDVQTVLLDDMLAGVSPWMMKLDVEGAELKALRGARDVLKRVKYVFHEVSRILLADAGDTPEGVLDFWQGMNYSCRPSKSVSRTDLRTMLTRRDVGTDILYTNLNPRQLII</sequence>
<keyword evidence="3" id="KW-1185">Reference proteome</keyword>
<dbReference type="VEuPathDB" id="CryptoDB:Vbra_6195"/>
<dbReference type="InterPro" id="IPR029063">
    <property type="entry name" value="SAM-dependent_MTases_sf"/>
</dbReference>
<dbReference type="InParanoid" id="A0A0G4GC14"/>
<dbReference type="PhylomeDB" id="A0A0G4GC14"/>
<dbReference type="OrthoDB" id="419125at2759"/>
<dbReference type="AlphaFoldDB" id="A0A0G4GC14"/>
<gene>
    <name evidence="2" type="ORF">Vbra_6195</name>
</gene>
<accession>A0A0G4GC14</accession>
<dbReference type="PANTHER" id="PTHR34203:SF15">
    <property type="entry name" value="SLL1173 PROTEIN"/>
    <property type="match status" value="1"/>
</dbReference>
<organism evidence="2 3">
    <name type="scientific">Vitrella brassicaformis (strain CCMP3155)</name>
    <dbReference type="NCBI Taxonomy" id="1169540"/>
    <lineage>
        <taxon>Eukaryota</taxon>
        <taxon>Sar</taxon>
        <taxon>Alveolata</taxon>
        <taxon>Colpodellida</taxon>
        <taxon>Vitrellaceae</taxon>
        <taxon>Vitrella</taxon>
    </lineage>
</organism>
<reference evidence="2 3" key="1">
    <citation type="submission" date="2014-11" db="EMBL/GenBank/DDBJ databases">
        <authorList>
            <person name="Zhu J."/>
            <person name="Qi W."/>
            <person name="Song R."/>
        </authorList>
    </citation>
    <scope>NUCLEOTIDE SEQUENCE [LARGE SCALE GENOMIC DNA]</scope>
</reference>